<dbReference type="CDD" id="cd06453">
    <property type="entry name" value="SufS_like"/>
    <property type="match status" value="1"/>
</dbReference>
<dbReference type="GO" id="GO:0006534">
    <property type="term" value="P:cysteine metabolic process"/>
    <property type="evidence" value="ECO:0007669"/>
    <property type="project" value="InterPro"/>
</dbReference>
<dbReference type="InterPro" id="IPR000192">
    <property type="entry name" value="Aminotrans_V_dom"/>
</dbReference>
<dbReference type="Gene3D" id="3.40.640.10">
    <property type="entry name" value="Type I PLP-dependent aspartate aminotransferase-like (Major domain)"/>
    <property type="match status" value="1"/>
</dbReference>
<comment type="caution">
    <text evidence="11">The sequence shown here is derived from an EMBL/GenBank/DDBJ whole genome shotgun (WGS) entry which is preliminary data.</text>
</comment>
<proteinExistence type="inferred from homology"/>
<dbReference type="InterPro" id="IPR016454">
    <property type="entry name" value="Cysteine_dSase"/>
</dbReference>
<dbReference type="PIRSF" id="PIRSF005572">
    <property type="entry name" value="NifS"/>
    <property type="match status" value="1"/>
</dbReference>
<dbReference type="Pfam" id="PF00266">
    <property type="entry name" value="Aminotran_5"/>
    <property type="match status" value="1"/>
</dbReference>
<evidence type="ECO:0000256" key="2">
    <source>
        <dbReference type="ARBA" id="ARBA00002824"/>
    </source>
</evidence>
<comment type="cofactor">
    <cofactor evidence="1 9">
        <name>pyridoxal 5'-phosphate</name>
        <dbReference type="ChEBI" id="CHEBI:597326"/>
    </cofactor>
</comment>
<organism evidence="11 12">
    <name type="scientific">Pseudomonas orientalis</name>
    <dbReference type="NCBI Taxonomy" id="76758"/>
    <lineage>
        <taxon>Bacteria</taxon>
        <taxon>Pseudomonadati</taxon>
        <taxon>Pseudomonadota</taxon>
        <taxon>Gammaproteobacteria</taxon>
        <taxon>Pseudomonadales</taxon>
        <taxon>Pseudomonadaceae</taxon>
        <taxon>Pseudomonas</taxon>
    </lineage>
</organism>
<dbReference type="AlphaFoldDB" id="A0A4Q7CXV7"/>
<evidence type="ECO:0000256" key="7">
    <source>
        <dbReference type="ARBA" id="ARBA00022898"/>
    </source>
</evidence>
<sequence>MQTSNMRSLVLPDPRNDFPFLQDNQRIYFDSSSTSLKPTPVIEAITDYYRNAASNVGRSNHQYAQLSSQLYEASRNKVAGFLGGSADEVIFTANCTDSINLVANALSLGKDDHVVVSPLEHHSNLLPWLFRCRVTVARLDQSGCIDLDHLDSLLAADPAKLVAVCHASNVTGNVQPVRQLCAIARARGALSLVDAAQTVGHIPVNVGHMACDFLALSGHKMFGPSGIGVLYVRRDLQASMKCHRYGGGMVNKVGSDDISFQSGPGRFEAGTPNIEGAIGLGAAVDYINSLGVQLVHDHDKDLERYFSSQIRTVRNIEMAFPLAPQHLPIFPIVPAGNVELGFVSRILSDRYDIAVSSGFQCNQPLYRSSGINGALRVSMHLYNTRQDIDRLMTALRDLEDLLA</sequence>
<accession>A0A4Q7CXV7</accession>
<dbReference type="GO" id="GO:0031071">
    <property type="term" value="F:cysteine desulfurase activity"/>
    <property type="evidence" value="ECO:0007669"/>
    <property type="project" value="UniProtKB-EC"/>
</dbReference>
<gene>
    <name evidence="11" type="ORF">EUX57_12770</name>
</gene>
<dbReference type="InterPro" id="IPR015421">
    <property type="entry name" value="PyrdxlP-dep_Trfase_major"/>
</dbReference>
<comment type="function">
    <text evidence="2">Catalyzes the removal of elemental sulfur and selenium atoms from L-cysteine, L-cystine, L-selenocysteine, and L-selenocystine to produce L-alanine.</text>
</comment>
<evidence type="ECO:0000256" key="9">
    <source>
        <dbReference type="RuleBase" id="RU004504"/>
    </source>
</evidence>
<evidence type="ECO:0000259" key="10">
    <source>
        <dbReference type="Pfam" id="PF00266"/>
    </source>
</evidence>
<evidence type="ECO:0000256" key="4">
    <source>
        <dbReference type="ARBA" id="ARBA00012239"/>
    </source>
</evidence>
<dbReference type="PANTHER" id="PTHR43586">
    <property type="entry name" value="CYSTEINE DESULFURASE"/>
    <property type="match status" value="1"/>
</dbReference>
<dbReference type="Proteomes" id="UP000293369">
    <property type="component" value="Unassembled WGS sequence"/>
</dbReference>
<dbReference type="InterPro" id="IPR010970">
    <property type="entry name" value="Cys_dSase_SufS"/>
</dbReference>
<evidence type="ECO:0000313" key="11">
    <source>
        <dbReference type="EMBL" id="RZI31274.1"/>
    </source>
</evidence>
<dbReference type="SUPFAM" id="SSF53383">
    <property type="entry name" value="PLP-dependent transferases"/>
    <property type="match status" value="1"/>
</dbReference>
<evidence type="ECO:0000256" key="6">
    <source>
        <dbReference type="ARBA" id="ARBA00022679"/>
    </source>
</evidence>
<keyword evidence="6" id="KW-0808">Transferase</keyword>
<name>A0A4Q7CXV7_9PSED</name>
<dbReference type="RefSeq" id="WP_128875707.1">
    <property type="nucleotide sequence ID" value="NZ_SGFE01000022.1"/>
</dbReference>
<evidence type="ECO:0000313" key="12">
    <source>
        <dbReference type="Proteomes" id="UP000293369"/>
    </source>
</evidence>
<reference evidence="11 12" key="1">
    <citation type="submission" date="2019-02" db="EMBL/GenBank/DDBJ databases">
        <title>Pseudomonas spp from wheat grain.</title>
        <authorList>
            <person name="Cho G.-S."/>
            <person name="Franz C.M.A.P."/>
        </authorList>
    </citation>
    <scope>NUCLEOTIDE SEQUENCE [LARGE SCALE GENOMIC DNA]</scope>
    <source>
        <strain evidence="11 12">133NRW</strain>
    </source>
</reference>
<dbReference type="InterPro" id="IPR015424">
    <property type="entry name" value="PyrdxlP-dep_Trfase"/>
</dbReference>
<evidence type="ECO:0000256" key="8">
    <source>
        <dbReference type="ARBA" id="ARBA00050776"/>
    </source>
</evidence>
<dbReference type="EC" id="2.8.1.7" evidence="4"/>
<evidence type="ECO:0000256" key="3">
    <source>
        <dbReference type="ARBA" id="ARBA00010447"/>
    </source>
</evidence>
<protein>
    <recommendedName>
        <fullName evidence="5">Probable cysteine desulfurase</fullName>
        <ecNumber evidence="4">2.8.1.7</ecNumber>
    </recommendedName>
</protein>
<dbReference type="Gene3D" id="3.90.1150.10">
    <property type="entry name" value="Aspartate Aminotransferase, domain 1"/>
    <property type="match status" value="1"/>
</dbReference>
<comment type="catalytic activity">
    <reaction evidence="8">
        <text>(sulfur carrier)-H + L-cysteine = (sulfur carrier)-SH + L-alanine</text>
        <dbReference type="Rhea" id="RHEA:43892"/>
        <dbReference type="Rhea" id="RHEA-COMP:14737"/>
        <dbReference type="Rhea" id="RHEA-COMP:14739"/>
        <dbReference type="ChEBI" id="CHEBI:29917"/>
        <dbReference type="ChEBI" id="CHEBI:35235"/>
        <dbReference type="ChEBI" id="CHEBI:57972"/>
        <dbReference type="ChEBI" id="CHEBI:64428"/>
        <dbReference type="EC" id="2.8.1.7"/>
    </reaction>
</comment>
<keyword evidence="7" id="KW-0663">Pyridoxal phosphate</keyword>
<evidence type="ECO:0000256" key="1">
    <source>
        <dbReference type="ARBA" id="ARBA00001933"/>
    </source>
</evidence>
<comment type="similarity">
    <text evidence="3">Belongs to the class-V pyridoxal-phosphate-dependent aminotransferase family. Csd subfamily.</text>
</comment>
<evidence type="ECO:0000256" key="5">
    <source>
        <dbReference type="ARBA" id="ARBA00021850"/>
    </source>
</evidence>
<dbReference type="PANTHER" id="PTHR43586:SF8">
    <property type="entry name" value="CYSTEINE DESULFURASE 1, CHLOROPLASTIC"/>
    <property type="match status" value="1"/>
</dbReference>
<feature type="domain" description="Aminotransferase class V" evidence="10">
    <location>
        <begin position="27"/>
        <end position="391"/>
    </location>
</feature>
<dbReference type="PROSITE" id="PS00595">
    <property type="entry name" value="AA_TRANSFER_CLASS_5"/>
    <property type="match status" value="1"/>
</dbReference>
<dbReference type="GO" id="GO:0030170">
    <property type="term" value="F:pyridoxal phosphate binding"/>
    <property type="evidence" value="ECO:0007669"/>
    <property type="project" value="InterPro"/>
</dbReference>
<dbReference type="InterPro" id="IPR015422">
    <property type="entry name" value="PyrdxlP-dep_Trfase_small"/>
</dbReference>
<dbReference type="InterPro" id="IPR020578">
    <property type="entry name" value="Aminotrans_V_PyrdxlP_BS"/>
</dbReference>
<dbReference type="EMBL" id="SGFE01000022">
    <property type="protein sequence ID" value="RZI31274.1"/>
    <property type="molecule type" value="Genomic_DNA"/>
</dbReference>